<evidence type="ECO:0000313" key="1">
    <source>
        <dbReference type="EMBL" id="KKM70970.1"/>
    </source>
</evidence>
<name>A0A0F9M2V7_9ZZZZ</name>
<proteinExistence type="predicted"/>
<comment type="caution">
    <text evidence="1">The sequence shown here is derived from an EMBL/GenBank/DDBJ whole genome shotgun (WGS) entry which is preliminary data.</text>
</comment>
<dbReference type="EMBL" id="LAZR01009720">
    <property type="protein sequence ID" value="KKM70970.1"/>
    <property type="molecule type" value="Genomic_DNA"/>
</dbReference>
<sequence length="77" mass="8811">MIYCPKADRMERNARLCWAFGWFFLGFAILATALSFREPSPCDGSPLLQLLNEQGGYSCAGSHDRPLRRLLNRQRGY</sequence>
<dbReference type="AlphaFoldDB" id="A0A0F9M2V7"/>
<protein>
    <submittedName>
        <fullName evidence="1">Uncharacterized protein</fullName>
    </submittedName>
</protein>
<organism evidence="1">
    <name type="scientific">marine sediment metagenome</name>
    <dbReference type="NCBI Taxonomy" id="412755"/>
    <lineage>
        <taxon>unclassified sequences</taxon>
        <taxon>metagenomes</taxon>
        <taxon>ecological metagenomes</taxon>
    </lineage>
</organism>
<gene>
    <name evidence="1" type="ORF">LCGC14_1435360</name>
</gene>
<accession>A0A0F9M2V7</accession>
<reference evidence="1" key="1">
    <citation type="journal article" date="2015" name="Nature">
        <title>Complex archaea that bridge the gap between prokaryotes and eukaryotes.</title>
        <authorList>
            <person name="Spang A."/>
            <person name="Saw J.H."/>
            <person name="Jorgensen S.L."/>
            <person name="Zaremba-Niedzwiedzka K."/>
            <person name="Martijn J."/>
            <person name="Lind A.E."/>
            <person name="van Eijk R."/>
            <person name="Schleper C."/>
            <person name="Guy L."/>
            <person name="Ettema T.J."/>
        </authorList>
    </citation>
    <scope>NUCLEOTIDE SEQUENCE</scope>
</reference>